<dbReference type="EMBL" id="JAHRIN010054065">
    <property type="protein sequence ID" value="MEQ2210673.1"/>
    <property type="molecule type" value="Genomic_DNA"/>
</dbReference>
<dbReference type="InterPro" id="IPR041432">
    <property type="entry name" value="UBP13_Znf-UBP_var"/>
</dbReference>
<dbReference type="Gene3D" id="3.30.40.10">
    <property type="entry name" value="Zinc/RING finger domain, C3HC4 (zinc finger)"/>
    <property type="match status" value="1"/>
</dbReference>
<name>A0ABV0RSW2_9TELE</name>
<evidence type="ECO:0000313" key="2">
    <source>
        <dbReference type="EMBL" id="MEQ2210673.1"/>
    </source>
</evidence>
<dbReference type="InterPro" id="IPR013083">
    <property type="entry name" value="Znf_RING/FYVE/PHD"/>
</dbReference>
<evidence type="ECO:0000259" key="1">
    <source>
        <dbReference type="Pfam" id="PF17807"/>
    </source>
</evidence>
<dbReference type="Proteomes" id="UP001434883">
    <property type="component" value="Unassembled WGS sequence"/>
</dbReference>
<feature type="non-terminal residue" evidence="2">
    <location>
        <position position="1"/>
    </location>
</feature>
<dbReference type="Pfam" id="PF17807">
    <property type="entry name" value="zf-UBP_var"/>
    <property type="match status" value="1"/>
</dbReference>
<proteinExistence type="predicted"/>
<comment type="caution">
    <text evidence="2">The sequence shown here is derived from an EMBL/GenBank/DDBJ whole genome shotgun (WGS) entry which is preliminary data.</text>
</comment>
<accession>A0ABV0RSW2</accession>
<keyword evidence="3" id="KW-1185">Reference proteome</keyword>
<organism evidence="2 3">
    <name type="scientific">Xenoophorus captivus</name>
    <dbReference type="NCBI Taxonomy" id="1517983"/>
    <lineage>
        <taxon>Eukaryota</taxon>
        <taxon>Metazoa</taxon>
        <taxon>Chordata</taxon>
        <taxon>Craniata</taxon>
        <taxon>Vertebrata</taxon>
        <taxon>Euteleostomi</taxon>
        <taxon>Actinopterygii</taxon>
        <taxon>Neopterygii</taxon>
        <taxon>Teleostei</taxon>
        <taxon>Neoteleostei</taxon>
        <taxon>Acanthomorphata</taxon>
        <taxon>Ovalentaria</taxon>
        <taxon>Atherinomorphae</taxon>
        <taxon>Cyprinodontiformes</taxon>
        <taxon>Goodeidae</taxon>
        <taxon>Xenoophorus</taxon>
    </lineage>
</organism>
<protein>
    <recommendedName>
        <fullName evidence="1">Ubiquitinyl hydrolase variant UBP zinc finger domain-containing protein</fullName>
    </recommendedName>
</protein>
<evidence type="ECO:0000313" key="3">
    <source>
        <dbReference type="Proteomes" id="UP001434883"/>
    </source>
</evidence>
<gene>
    <name evidence="2" type="ORF">XENOCAPTIV_017520</name>
</gene>
<sequence length="155" mass="17037">ARQSLLRFLRAMNLSIGSTTRGQAPPLCHFIFTSSSVTSPLAWSEECRDGGSLKIASSALTALLRRLRSTAGRSRNAKMAADLGELLVPFMPTIRVPKTGDRVYKSECAFSFDSPVSVSACLPRRDPHTCSLHTPGQEGHVWGGKVRRWRTELHT</sequence>
<reference evidence="2 3" key="1">
    <citation type="submission" date="2021-06" db="EMBL/GenBank/DDBJ databases">
        <authorList>
            <person name="Palmer J.M."/>
        </authorList>
    </citation>
    <scope>NUCLEOTIDE SEQUENCE [LARGE SCALE GENOMIC DNA]</scope>
    <source>
        <strain evidence="2 3">XC_2019</strain>
        <tissue evidence="2">Muscle</tissue>
    </source>
</reference>
<feature type="domain" description="Ubiquitinyl hydrolase variant UBP zinc finger" evidence="1">
    <location>
        <begin position="94"/>
        <end position="117"/>
    </location>
</feature>